<sequence length="223" mass="23620">MAMVVVGAAGCGGAARPTSKQLSLPNPPQQPADTRPRKRKSGPRERRSGGGGGMRLSGKGPARRETRLATQQRISPSGIGRSPRLATGQFHGCFLWGEAERGPLAGATPGQSSPRSQIIQHLASARNPPVPPSLRSPIEPLCCPLALLSPQHPSPAYPTYTPQIPRASCPRNRCPTHSNCTVPTVQARKKPIFATAASRHAGREDRRSAPLEALVLPSHTGRS</sequence>
<accession>A0A6A6WPW7</accession>
<dbReference type="Proteomes" id="UP000799757">
    <property type="component" value="Unassembled WGS sequence"/>
</dbReference>
<evidence type="ECO:0000313" key="3">
    <source>
        <dbReference type="Proteomes" id="UP000799757"/>
    </source>
</evidence>
<name>A0A6A6WPW7_9PLEO</name>
<protein>
    <submittedName>
        <fullName evidence="2">Uncharacterized protein</fullName>
    </submittedName>
</protein>
<evidence type="ECO:0000313" key="2">
    <source>
        <dbReference type="EMBL" id="KAF2785887.1"/>
    </source>
</evidence>
<feature type="region of interest" description="Disordered" evidence="1">
    <location>
        <begin position="1"/>
        <end position="85"/>
    </location>
</feature>
<feature type="region of interest" description="Disordered" evidence="1">
    <location>
        <begin position="196"/>
        <end position="223"/>
    </location>
</feature>
<proteinExistence type="predicted"/>
<dbReference type="AlphaFoldDB" id="A0A6A6WPW7"/>
<dbReference type="EMBL" id="MU002621">
    <property type="protein sequence ID" value="KAF2785887.1"/>
    <property type="molecule type" value="Genomic_DNA"/>
</dbReference>
<evidence type="ECO:0000256" key="1">
    <source>
        <dbReference type="SAM" id="MobiDB-lite"/>
    </source>
</evidence>
<organism evidence="2 3">
    <name type="scientific">Melanomma pulvis-pyrius CBS 109.77</name>
    <dbReference type="NCBI Taxonomy" id="1314802"/>
    <lineage>
        <taxon>Eukaryota</taxon>
        <taxon>Fungi</taxon>
        <taxon>Dikarya</taxon>
        <taxon>Ascomycota</taxon>
        <taxon>Pezizomycotina</taxon>
        <taxon>Dothideomycetes</taxon>
        <taxon>Pleosporomycetidae</taxon>
        <taxon>Pleosporales</taxon>
        <taxon>Melanommataceae</taxon>
        <taxon>Melanomma</taxon>
    </lineage>
</organism>
<gene>
    <name evidence="2" type="ORF">K505DRAFT_158417</name>
</gene>
<reference evidence="2" key="1">
    <citation type="journal article" date="2020" name="Stud. Mycol.">
        <title>101 Dothideomycetes genomes: a test case for predicting lifestyles and emergence of pathogens.</title>
        <authorList>
            <person name="Haridas S."/>
            <person name="Albert R."/>
            <person name="Binder M."/>
            <person name="Bloem J."/>
            <person name="Labutti K."/>
            <person name="Salamov A."/>
            <person name="Andreopoulos B."/>
            <person name="Baker S."/>
            <person name="Barry K."/>
            <person name="Bills G."/>
            <person name="Bluhm B."/>
            <person name="Cannon C."/>
            <person name="Castanera R."/>
            <person name="Culley D."/>
            <person name="Daum C."/>
            <person name="Ezra D."/>
            <person name="Gonzalez J."/>
            <person name="Henrissat B."/>
            <person name="Kuo A."/>
            <person name="Liang C."/>
            <person name="Lipzen A."/>
            <person name="Lutzoni F."/>
            <person name="Magnuson J."/>
            <person name="Mondo S."/>
            <person name="Nolan M."/>
            <person name="Ohm R."/>
            <person name="Pangilinan J."/>
            <person name="Park H.-J."/>
            <person name="Ramirez L."/>
            <person name="Alfaro M."/>
            <person name="Sun H."/>
            <person name="Tritt A."/>
            <person name="Yoshinaga Y."/>
            <person name="Zwiers L.-H."/>
            <person name="Turgeon B."/>
            <person name="Goodwin S."/>
            <person name="Spatafora J."/>
            <person name="Crous P."/>
            <person name="Grigoriev I."/>
        </authorList>
    </citation>
    <scope>NUCLEOTIDE SEQUENCE</scope>
    <source>
        <strain evidence="2">CBS 109.77</strain>
    </source>
</reference>
<keyword evidence="3" id="KW-1185">Reference proteome</keyword>